<dbReference type="PRINTS" id="PR00387">
    <property type="entry name" value="PDIESTERASE1"/>
</dbReference>
<protein>
    <submittedName>
        <fullName evidence="8">High affinity cAMP-specific 3',5'-cyclic phosphodiesterase 7A</fullName>
    </submittedName>
</protein>
<evidence type="ECO:0000256" key="4">
    <source>
        <dbReference type="SAM" id="Coils"/>
    </source>
</evidence>
<feature type="transmembrane region" description="Helical" evidence="6">
    <location>
        <begin position="279"/>
        <end position="299"/>
    </location>
</feature>
<feature type="region of interest" description="Disordered" evidence="5">
    <location>
        <begin position="813"/>
        <end position="861"/>
    </location>
</feature>
<evidence type="ECO:0000256" key="2">
    <source>
        <dbReference type="ARBA" id="ARBA00022801"/>
    </source>
</evidence>
<dbReference type="Pfam" id="PF00233">
    <property type="entry name" value="PDEase_I"/>
    <property type="match status" value="1"/>
</dbReference>
<dbReference type="EMBL" id="JADGJD010000336">
    <property type="protein sequence ID" value="KAJ3052000.1"/>
    <property type="molecule type" value="Genomic_DNA"/>
</dbReference>
<dbReference type="Gene3D" id="1.10.1300.10">
    <property type="entry name" value="3'5'-cyclic nucleotide phosphodiesterase, catalytic domain"/>
    <property type="match status" value="2"/>
</dbReference>
<keyword evidence="2" id="KW-0378">Hydrolase</keyword>
<keyword evidence="1 3" id="KW-0479">Metal-binding</keyword>
<feature type="region of interest" description="Disordered" evidence="5">
    <location>
        <begin position="415"/>
        <end position="435"/>
    </location>
</feature>
<feature type="compositionally biased region" description="Basic and acidic residues" evidence="5">
    <location>
        <begin position="1"/>
        <end position="12"/>
    </location>
</feature>
<feature type="transmembrane region" description="Helical" evidence="6">
    <location>
        <begin position="88"/>
        <end position="107"/>
    </location>
</feature>
<evidence type="ECO:0000313" key="8">
    <source>
        <dbReference type="EMBL" id="KAJ3052000.1"/>
    </source>
</evidence>
<keyword evidence="6" id="KW-0472">Membrane</keyword>
<evidence type="ECO:0000256" key="6">
    <source>
        <dbReference type="SAM" id="Phobius"/>
    </source>
</evidence>
<keyword evidence="4" id="KW-0175">Coiled coil</keyword>
<organism evidence="8 9">
    <name type="scientific">Rhizophlyctis rosea</name>
    <dbReference type="NCBI Taxonomy" id="64517"/>
    <lineage>
        <taxon>Eukaryota</taxon>
        <taxon>Fungi</taxon>
        <taxon>Fungi incertae sedis</taxon>
        <taxon>Chytridiomycota</taxon>
        <taxon>Chytridiomycota incertae sedis</taxon>
        <taxon>Chytridiomycetes</taxon>
        <taxon>Rhizophlyctidales</taxon>
        <taxon>Rhizophlyctidaceae</taxon>
        <taxon>Rhizophlyctis</taxon>
    </lineage>
</organism>
<dbReference type="InterPro" id="IPR023088">
    <property type="entry name" value="PDEase"/>
</dbReference>
<dbReference type="Proteomes" id="UP001212841">
    <property type="component" value="Unassembled WGS sequence"/>
</dbReference>
<feature type="region of interest" description="Disordered" evidence="5">
    <location>
        <begin position="459"/>
        <end position="481"/>
    </location>
</feature>
<comment type="caution">
    <text evidence="8">The sequence shown here is derived from an EMBL/GenBank/DDBJ whole genome shotgun (WGS) entry which is preliminary data.</text>
</comment>
<dbReference type="InterPro" id="IPR002073">
    <property type="entry name" value="PDEase_catalytic_dom"/>
</dbReference>
<sequence length="861" mass="97025">MRRIKPTKDKMPPGRSTTFSHHRNPPISKQPTTSETYLPGTSGSQAFTAPENAPTKPLSLMHHFTLTFHERDSEIEYGRFFLEKNLPVWRRTVWLLFFAATVLYVYVMSKLPSEGESWEQTYGPQEKGKVTVDQIVDMCPKGWFCMECDPNRLCNSYYLLWDLAFWLVSFLLPFLVILTLSYKLRPSQLARHIHWLSIFFITITGTSGLLLRYFVVEPKTAITEPALLLSMLLYLTFNFMKVRFIYTVPSAFLMLCVYAGLNLPLVLRADYGTTTARKTFIVSLFSLATTAFVVSYNCYESETFYRTQFLSAQELKRKNVKLTNQLKTLQKVYEHKEADFDSPFEKSVMILRSMMADPSLGAAHLMALNRIMELLGSSHLLTPDLEGQLGNLDTEQEAWLFSEIAPRRKVRASIDKPVPAARRKSNPVDVSDLPINDSLKQSLEPSNFLRDHPSLSGLSLPQSQQLGGGGESAPAVPSLLQNRDPRDFGSLSSLSTGDLANLLGRTSDYNFPMFEFAEVSKGRSLATLTEYLFRKADLFSTLGLPLDKFRNFIGAVEKGYRAELPYYDHPGVNNNFLISTWDSKALLYNDRSVLENHHLAGAFQLLMKPENNFLAHIPKTDFQAMREMMIELVLATDLSQHFQLMSMFKNKIATPESYKPLENLTDRTLLYRILIKCADVSNPTKAWPLYERWCRCVIQEFLQQGDMEKRLGLPCSPYMDRDNVNVPGCQLGFIDYVVMPLYDAAGKYVPLGGQIGEIQKNREFCAKLKAQGLMHLPSEFSIASVPSPHRMSIARDLTNLSQSLPAPSFNATTILRSTNGHNNNSSQPLNRAGGSGPPGMVKASSKGKESSTSSGIGDEVV</sequence>
<evidence type="ECO:0000256" key="1">
    <source>
        <dbReference type="ARBA" id="ARBA00022723"/>
    </source>
</evidence>
<feature type="compositionally biased region" description="Polar residues" evidence="5">
    <location>
        <begin position="27"/>
        <end position="47"/>
    </location>
</feature>
<name>A0AAD5SDQ1_9FUNG</name>
<keyword evidence="6" id="KW-1133">Transmembrane helix</keyword>
<keyword evidence="9" id="KW-1185">Reference proteome</keyword>
<dbReference type="PROSITE" id="PS51845">
    <property type="entry name" value="PDEASE_I_2"/>
    <property type="match status" value="1"/>
</dbReference>
<feature type="transmembrane region" description="Helical" evidence="6">
    <location>
        <begin position="244"/>
        <end position="267"/>
    </location>
</feature>
<dbReference type="PANTHER" id="PTHR11347">
    <property type="entry name" value="CYCLIC NUCLEOTIDE PHOSPHODIESTERASE"/>
    <property type="match status" value="1"/>
</dbReference>
<evidence type="ECO:0000313" key="9">
    <source>
        <dbReference type="Proteomes" id="UP001212841"/>
    </source>
</evidence>
<gene>
    <name evidence="8" type="primary">PDE7A_2</name>
    <name evidence="8" type="ORF">HK097_006995</name>
</gene>
<evidence type="ECO:0000259" key="7">
    <source>
        <dbReference type="PROSITE" id="PS51845"/>
    </source>
</evidence>
<evidence type="ECO:0000256" key="3">
    <source>
        <dbReference type="PIRSR" id="PIRSR623088-3"/>
    </source>
</evidence>
<reference evidence="8" key="1">
    <citation type="submission" date="2020-05" db="EMBL/GenBank/DDBJ databases">
        <title>Phylogenomic resolution of chytrid fungi.</title>
        <authorList>
            <person name="Stajich J.E."/>
            <person name="Amses K."/>
            <person name="Simmons R."/>
            <person name="Seto K."/>
            <person name="Myers J."/>
            <person name="Bonds A."/>
            <person name="Quandt C.A."/>
            <person name="Barry K."/>
            <person name="Liu P."/>
            <person name="Grigoriev I."/>
            <person name="Longcore J.E."/>
            <person name="James T.Y."/>
        </authorList>
    </citation>
    <scope>NUCLEOTIDE SEQUENCE</scope>
    <source>
        <strain evidence="8">JEL0318</strain>
    </source>
</reference>
<dbReference type="GO" id="GO:0007165">
    <property type="term" value="P:signal transduction"/>
    <property type="evidence" value="ECO:0007669"/>
    <property type="project" value="InterPro"/>
</dbReference>
<feature type="compositionally biased region" description="Low complexity" evidence="5">
    <location>
        <begin position="850"/>
        <end position="861"/>
    </location>
</feature>
<feature type="domain" description="PDEase" evidence="7">
    <location>
        <begin position="567"/>
        <end position="772"/>
    </location>
</feature>
<dbReference type="SUPFAM" id="SSF109604">
    <property type="entry name" value="HD-domain/PDEase-like"/>
    <property type="match status" value="1"/>
</dbReference>
<feature type="coiled-coil region" evidence="4">
    <location>
        <begin position="312"/>
        <end position="339"/>
    </location>
</feature>
<dbReference type="GO" id="GO:0046872">
    <property type="term" value="F:metal ion binding"/>
    <property type="evidence" value="ECO:0007669"/>
    <property type="project" value="UniProtKB-KW"/>
</dbReference>
<feature type="transmembrane region" description="Helical" evidence="6">
    <location>
        <begin position="163"/>
        <end position="182"/>
    </location>
</feature>
<accession>A0AAD5SDQ1</accession>
<dbReference type="AlphaFoldDB" id="A0AAD5SDQ1"/>
<dbReference type="GO" id="GO:0004114">
    <property type="term" value="F:3',5'-cyclic-nucleotide phosphodiesterase activity"/>
    <property type="evidence" value="ECO:0007669"/>
    <property type="project" value="InterPro"/>
</dbReference>
<keyword evidence="6" id="KW-0812">Transmembrane</keyword>
<feature type="region of interest" description="Disordered" evidence="5">
    <location>
        <begin position="1"/>
        <end position="52"/>
    </location>
</feature>
<feature type="compositionally biased region" description="Polar residues" evidence="5">
    <location>
        <begin position="813"/>
        <end position="829"/>
    </location>
</feature>
<feature type="binding site" evidence="3">
    <location>
        <position position="679"/>
    </location>
    <ligand>
        <name>Zn(2+)</name>
        <dbReference type="ChEBI" id="CHEBI:29105"/>
        <label>1</label>
    </ligand>
</feature>
<feature type="transmembrane region" description="Helical" evidence="6">
    <location>
        <begin position="194"/>
        <end position="215"/>
    </location>
</feature>
<dbReference type="InterPro" id="IPR036971">
    <property type="entry name" value="PDEase_catalytic_dom_sf"/>
</dbReference>
<evidence type="ECO:0000256" key="5">
    <source>
        <dbReference type="SAM" id="MobiDB-lite"/>
    </source>
</evidence>
<proteinExistence type="predicted"/>